<proteinExistence type="predicted"/>
<evidence type="ECO:0000313" key="2">
    <source>
        <dbReference type="EMBL" id="CAD8351348.1"/>
    </source>
</evidence>
<organism evidence="2">
    <name type="scientific">Pyrodinium bahamense</name>
    <dbReference type="NCBI Taxonomy" id="73915"/>
    <lineage>
        <taxon>Eukaryota</taxon>
        <taxon>Sar</taxon>
        <taxon>Alveolata</taxon>
        <taxon>Dinophyceae</taxon>
        <taxon>Gonyaulacales</taxon>
        <taxon>Pyrocystaceae</taxon>
        <taxon>Pyrodinium</taxon>
    </lineage>
</organism>
<dbReference type="Pfam" id="PF01370">
    <property type="entry name" value="Epimerase"/>
    <property type="match status" value="1"/>
</dbReference>
<evidence type="ECO:0000259" key="1">
    <source>
        <dbReference type="Pfam" id="PF01370"/>
    </source>
</evidence>
<dbReference type="Gene3D" id="3.40.50.720">
    <property type="entry name" value="NAD(P)-binding Rossmann-like Domain"/>
    <property type="match status" value="1"/>
</dbReference>
<feature type="domain" description="NAD-dependent epimerase/dehydratase" evidence="1">
    <location>
        <begin position="5"/>
        <end position="232"/>
    </location>
</feature>
<accession>A0A7S0FCN9</accession>
<dbReference type="EMBL" id="HBEG01011289">
    <property type="protein sequence ID" value="CAD8351348.1"/>
    <property type="molecule type" value="Transcribed_RNA"/>
</dbReference>
<dbReference type="InterPro" id="IPR050177">
    <property type="entry name" value="Lipid_A_modif_metabolic_enz"/>
</dbReference>
<dbReference type="InterPro" id="IPR036291">
    <property type="entry name" value="NAD(P)-bd_dom_sf"/>
</dbReference>
<protein>
    <recommendedName>
        <fullName evidence="1">NAD-dependent epimerase/dehydratase domain-containing protein</fullName>
    </recommendedName>
</protein>
<dbReference type="SUPFAM" id="SSF51735">
    <property type="entry name" value="NAD(P)-binding Rossmann-fold domains"/>
    <property type="match status" value="1"/>
</dbReference>
<dbReference type="PANTHER" id="PTHR43245:SF53">
    <property type="entry name" value="EPIMERASE-RELATED"/>
    <property type="match status" value="1"/>
</dbReference>
<reference evidence="2" key="1">
    <citation type="submission" date="2021-01" db="EMBL/GenBank/DDBJ databases">
        <authorList>
            <person name="Corre E."/>
            <person name="Pelletier E."/>
            <person name="Niang G."/>
            <person name="Scheremetjew M."/>
            <person name="Finn R."/>
            <person name="Kale V."/>
            <person name="Holt S."/>
            <person name="Cochrane G."/>
            <person name="Meng A."/>
            <person name="Brown T."/>
            <person name="Cohen L."/>
        </authorList>
    </citation>
    <scope>NUCLEOTIDE SEQUENCE</scope>
    <source>
        <strain evidence="2">Pbaha01</strain>
    </source>
</reference>
<dbReference type="PANTHER" id="PTHR43245">
    <property type="entry name" value="BIFUNCTIONAL POLYMYXIN RESISTANCE PROTEIN ARNA"/>
    <property type="match status" value="1"/>
</dbReference>
<sequence>MPTFVVTGGAGFIGSHLVEALLARGDGTSVRVVDDLSTGKRDNVPDGVEFIVGDVADLDLMRAVMKGCDGVFHLAAVASVQRSNEDWLGTHRANLTATITVFEVARSASSAGGPIPVVYASSAAVFGANQQCPQSEDSAVIPLTAYGADKLACELHARVASHVHGVNSVGFRFFNVYGARQDPSSPYSGVIAIFASRLAAGKGITIFGDGKQTRDFVYVKDVVKFLTAAMLDKPPAGSEVYCICTGRTTTLLELAGTLGEVIGAKPEITHGDERKGDIRTSFGNPAKLQAKFGFGADTTLKEGLAQMGI</sequence>
<gene>
    <name evidence="2" type="ORF">PBAH0796_LOCUS6715</name>
</gene>
<dbReference type="InterPro" id="IPR001509">
    <property type="entry name" value="Epimerase_deHydtase"/>
</dbReference>
<dbReference type="AlphaFoldDB" id="A0A7S0FCN9"/>
<name>A0A7S0FCN9_9DINO</name>
<dbReference type="Gene3D" id="3.90.25.10">
    <property type="entry name" value="UDP-galactose 4-epimerase, domain 1"/>
    <property type="match status" value="1"/>
</dbReference>